<dbReference type="SUPFAM" id="SSF57625">
    <property type="entry name" value="Invertebrate chitin-binding proteins"/>
    <property type="match status" value="1"/>
</dbReference>
<feature type="region of interest" description="Disordered" evidence="1">
    <location>
        <begin position="636"/>
        <end position="678"/>
    </location>
</feature>
<dbReference type="EMBL" id="ODYU01001233">
    <property type="protein sequence ID" value="SOQ37167.1"/>
    <property type="molecule type" value="Genomic_DNA"/>
</dbReference>
<feature type="region of interest" description="Disordered" evidence="1">
    <location>
        <begin position="327"/>
        <end position="409"/>
    </location>
</feature>
<feature type="compositionally biased region" description="Acidic residues" evidence="1">
    <location>
        <begin position="367"/>
        <end position="381"/>
    </location>
</feature>
<feature type="compositionally biased region" description="Basic and acidic residues" evidence="1">
    <location>
        <begin position="641"/>
        <end position="658"/>
    </location>
</feature>
<feature type="chain" id="PRO_5013614836" evidence="2">
    <location>
        <begin position="21"/>
        <end position="1074"/>
    </location>
</feature>
<feature type="region of interest" description="Disordered" evidence="1">
    <location>
        <begin position="740"/>
        <end position="763"/>
    </location>
</feature>
<dbReference type="InterPro" id="IPR002557">
    <property type="entry name" value="Chitin-bd_dom"/>
</dbReference>
<dbReference type="InterPro" id="IPR052976">
    <property type="entry name" value="Scoloptoxin-like"/>
</dbReference>
<proteinExistence type="predicted"/>
<feature type="region of interest" description="Disordered" evidence="1">
    <location>
        <begin position="146"/>
        <end position="168"/>
    </location>
</feature>
<evidence type="ECO:0000259" key="3">
    <source>
        <dbReference type="PROSITE" id="PS50940"/>
    </source>
</evidence>
<protein>
    <submittedName>
        <fullName evidence="4">SFRICE_015970</fullName>
    </submittedName>
</protein>
<accession>A0A2H1V8M1</accession>
<dbReference type="PANTHER" id="PTHR22933:SF43">
    <property type="entry name" value="LP10131P"/>
    <property type="match status" value="1"/>
</dbReference>
<feature type="compositionally biased region" description="Basic and acidic residues" evidence="1">
    <location>
        <begin position="146"/>
        <end position="158"/>
    </location>
</feature>
<dbReference type="PROSITE" id="PS50940">
    <property type="entry name" value="CHIT_BIND_II"/>
    <property type="match status" value="1"/>
</dbReference>
<feature type="compositionally biased region" description="Basic and acidic residues" evidence="1">
    <location>
        <begin position="551"/>
        <end position="564"/>
    </location>
</feature>
<dbReference type="InterPro" id="IPR036508">
    <property type="entry name" value="Chitin-bd_dom_sf"/>
</dbReference>
<evidence type="ECO:0000256" key="2">
    <source>
        <dbReference type="SAM" id="SignalP"/>
    </source>
</evidence>
<feature type="compositionally biased region" description="Basic and acidic residues" evidence="1">
    <location>
        <begin position="354"/>
        <end position="366"/>
    </location>
</feature>
<dbReference type="PANTHER" id="PTHR22933">
    <property type="entry name" value="FI18007P1-RELATED"/>
    <property type="match status" value="1"/>
</dbReference>
<feature type="compositionally biased region" description="Basic and acidic residues" evidence="1">
    <location>
        <begin position="249"/>
        <end position="268"/>
    </location>
</feature>
<feature type="region of interest" description="Disordered" evidence="1">
    <location>
        <begin position="249"/>
        <end position="284"/>
    </location>
</feature>
<feature type="signal peptide" evidence="2">
    <location>
        <begin position="1"/>
        <end position="20"/>
    </location>
</feature>
<organism evidence="4">
    <name type="scientific">Spodoptera frugiperda</name>
    <name type="common">Fall armyworm</name>
    <dbReference type="NCBI Taxonomy" id="7108"/>
    <lineage>
        <taxon>Eukaryota</taxon>
        <taxon>Metazoa</taxon>
        <taxon>Ecdysozoa</taxon>
        <taxon>Arthropoda</taxon>
        <taxon>Hexapoda</taxon>
        <taxon>Insecta</taxon>
        <taxon>Pterygota</taxon>
        <taxon>Neoptera</taxon>
        <taxon>Endopterygota</taxon>
        <taxon>Lepidoptera</taxon>
        <taxon>Glossata</taxon>
        <taxon>Ditrysia</taxon>
        <taxon>Noctuoidea</taxon>
        <taxon>Noctuidae</taxon>
        <taxon>Amphipyrinae</taxon>
        <taxon>Spodoptera</taxon>
    </lineage>
</organism>
<gene>
    <name evidence="4" type="ORF">SFRICE_015970</name>
</gene>
<reference evidence="4" key="1">
    <citation type="submission" date="2016-07" db="EMBL/GenBank/DDBJ databases">
        <authorList>
            <person name="Bretaudeau A."/>
        </authorList>
    </citation>
    <scope>NUCLEOTIDE SEQUENCE</scope>
    <source>
        <strain evidence="4">Rice</strain>
        <tissue evidence="4">Whole body</tissue>
    </source>
</reference>
<sequence>MALYRPRYMLILLLITFVQSERVNVQMREIVPINNLREAMNGTKADTLNLPANASSIRENITDTFSCENRTYGYYADVDNDCQVFHVCLPSQTPSGRNVTYRWSFICPNQTVFNQEVLTCTLTADSIDCKDSPDFYHLNMEIGKEQEKTDETKKENNKKIQKRKPEKRRENIIMHNSIMEEEMRDIEENLKEHLSPILSKNPNEAPVLLEAVIENIDSEIEDAELEQRNEEELDRIVMEKNMRNMKDMYEQRGIDNDRRDNDNERVDNDNDGIDSYNERDIDDGRELQNKREVMRNERVLRRQTFRFRKQPYYVPIYNYSPNNAYFNPENRLGPNPGDASVEKQDVEGDDEVEERPPTLRAKSDKFDDSDDSDESDDEEEPTNNNQKPVDMEYNDSDFDDQRKKFGSKQGDTFHLHSIHKQPLFNHKQYISNHDHKKHSYQVNPEDYADNDYYFGLRNYKRRVNQDEHKNFPNSNENDHPAHSIQEGSLKDHVRAVRNILFHQKSFGLLDKDKYGHEGMEDRSNHHKSGLRQLEVGRYKKKHKALRSGEPVPEKQVKHERDGYKNKKQHTAKKQKQHKVEIENQTILETETKDDDILEKDEHIKKVGYLKSNNGTKELYVIDDYFKKNVQKYIQKNVESQNAEKERKERKERQNDYNELKPATPLPPPPSPPPPPPPVLPPVLEYVPVPNPEPENITEIHSNELAIEELSGDTHRLSSINSFGNMQSFSAYNANKKHVFKRKEEKKQRGINKYAEDGPQEPLPEIVIPESDIKTQDDIDPLDNQQEIKSALLKELPGGEDLNINSRRKDGVKLGVYLQVLKDMINTDSNALKQYDWLGSTVDIQSALQKMFDLTGLVTAQRKVHPADMELLKYVLFLHKLATEIIQANDFGAQLKKNLVLNRNNKSVLKDKALINKVWLYLRKKVPDVHEIGAMRKLNKFLMSIEDGLFELHDAVKNVAKITKYKNQHWYDNLKDLYINTEDKNLLELLLHMTVLRVFVLIEEGTKHGLEDNYILYMKKNKKEAKRTLDEIIFVMQILDEYNKLLGKVQGAFPPKMCYATLMWMRLAFTNHIHL</sequence>
<name>A0A2H1V8M1_SPOFR</name>
<feature type="region of interest" description="Disordered" evidence="1">
    <location>
        <begin position="539"/>
        <end position="579"/>
    </location>
</feature>
<evidence type="ECO:0000256" key="1">
    <source>
        <dbReference type="SAM" id="MobiDB-lite"/>
    </source>
</evidence>
<dbReference type="SMART" id="SM00494">
    <property type="entry name" value="ChtBD2"/>
    <property type="match status" value="1"/>
</dbReference>
<feature type="compositionally biased region" description="Basic residues" evidence="1">
    <location>
        <begin position="565"/>
        <end position="576"/>
    </location>
</feature>
<dbReference type="AlphaFoldDB" id="A0A2H1V8M1"/>
<dbReference type="GO" id="GO:0008061">
    <property type="term" value="F:chitin binding"/>
    <property type="evidence" value="ECO:0007669"/>
    <property type="project" value="InterPro"/>
</dbReference>
<dbReference type="GO" id="GO:0005576">
    <property type="term" value="C:extracellular region"/>
    <property type="evidence" value="ECO:0007669"/>
    <property type="project" value="InterPro"/>
</dbReference>
<keyword evidence="2" id="KW-0732">Signal</keyword>
<feature type="compositionally biased region" description="Pro residues" evidence="1">
    <location>
        <begin position="663"/>
        <end position="678"/>
    </location>
</feature>
<feature type="domain" description="Chitin-binding type-2" evidence="3">
    <location>
        <begin position="64"/>
        <end position="131"/>
    </location>
</feature>
<dbReference type="Pfam" id="PF01607">
    <property type="entry name" value="CBM_14"/>
    <property type="match status" value="1"/>
</dbReference>
<evidence type="ECO:0000313" key="4">
    <source>
        <dbReference type="EMBL" id="SOQ37167.1"/>
    </source>
</evidence>